<dbReference type="PROSITE" id="PS51186">
    <property type="entry name" value="GNAT"/>
    <property type="match status" value="1"/>
</dbReference>
<dbReference type="EC" id="2.3.1.-" evidence="3"/>
<dbReference type="SUPFAM" id="SSF55729">
    <property type="entry name" value="Acyl-CoA N-acyltransferases (Nat)"/>
    <property type="match status" value="1"/>
</dbReference>
<dbReference type="Proteomes" id="UP000217979">
    <property type="component" value="Chromosome"/>
</dbReference>
<dbReference type="Gene3D" id="3.40.630.30">
    <property type="match status" value="1"/>
</dbReference>
<organism evidence="2 4">
    <name type="scientific">Cedecea neteri</name>
    <dbReference type="NCBI Taxonomy" id="158822"/>
    <lineage>
        <taxon>Bacteria</taxon>
        <taxon>Pseudomonadati</taxon>
        <taxon>Pseudomonadota</taxon>
        <taxon>Gammaproteobacteria</taxon>
        <taxon>Enterobacterales</taxon>
        <taxon>Enterobacteriaceae</taxon>
        <taxon>Cedecea</taxon>
    </lineage>
</organism>
<evidence type="ECO:0000259" key="1">
    <source>
        <dbReference type="PROSITE" id="PS51186"/>
    </source>
</evidence>
<reference evidence="2 4" key="1">
    <citation type="submission" date="2017-09" db="EMBL/GenBank/DDBJ databases">
        <title>FDA dAtabase for Regulatory Grade micrObial Sequences (FDA-ARGOS): Supporting development and validation of Infectious Disease Dx tests.</title>
        <authorList>
            <person name="Minogue T."/>
            <person name="Wolcott M."/>
            <person name="Wasieloski L."/>
            <person name="Aguilar W."/>
            <person name="Moore D."/>
            <person name="Tallon L."/>
            <person name="Sadzewicz L."/>
            <person name="Ott S."/>
            <person name="Zhao X."/>
            <person name="Nagaraj S."/>
            <person name="Vavikolanu K."/>
            <person name="Aluvathingal J."/>
            <person name="Nadendla S."/>
            <person name="Sichtig H."/>
        </authorList>
    </citation>
    <scope>NUCLEOTIDE SEQUENCE [LARGE SCALE GENOMIC DNA]</scope>
    <source>
        <strain evidence="2 4">FDAARGOS_392</strain>
    </source>
</reference>
<protein>
    <submittedName>
        <fullName evidence="2 3">N-acetyltransferase</fullName>
        <ecNumber evidence="3">2.3.1.-</ecNumber>
    </submittedName>
</protein>
<dbReference type="Pfam" id="PF13302">
    <property type="entry name" value="Acetyltransf_3"/>
    <property type="match status" value="1"/>
</dbReference>
<dbReference type="EMBL" id="CP023525">
    <property type="protein sequence ID" value="ATF94537.1"/>
    <property type="molecule type" value="Genomic_DNA"/>
</dbReference>
<dbReference type="InterPro" id="IPR016181">
    <property type="entry name" value="Acyl_CoA_acyltransferase"/>
</dbReference>
<dbReference type="InterPro" id="IPR000182">
    <property type="entry name" value="GNAT_dom"/>
</dbReference>
<name>A0A291E3C0_9ENTR</name>
<reference evidence="3 5" key="2">
    <citation type="submission" date="2018-06" db="EMBL/GenBank/DDBJ databases">
        <authorList>
            <consortium name="Pathogen Informatics"/>
            <person name="Doyle S."/>
        </authorList>
    </citation>
    <scope>NUCLEOTIDE SEQUENCE [LARGE SCALE GENOMIC DNA]</scope>
    <source>
        <strain evidence="3 5">NCTC12120</strain>
    </source>
</reference>
<gene>
    <name evidence="3" type="primary">ydaF_1</name>
    <name evidence="2" type="ORF">CO704_21805</name>
    <name evidence="3" type="ORF">NCTC12120_01833</name>
</gene>
<dbReference type="PANTHER" id="PTHR43792">
    <property type="entry name" value="GNAT FAMILY, PUTATIVE (AFU_ORTHOLOGUE AFUA_3G00765)-RELATED-RELATED"/>
    <property type="match status" value="1"/>
</dbReference>
<dbReference type="InterPro" id="IPR051531">
    <property type="entry name" value="N-acetyltransferase"/>
</dbReference>
<dbReference type="GO" id="GO:0016747">
    <property type="term" value="F:acyltransferase activity, transferring groups other than amino-acyl groups"/>
    <property type="evidence" value="ECO:0007669"/>
    <property type="project" value="InterPro"/>
</dbReference>
<dbReference type="Proteomes" id="UP000251197">
    <property type="component" value="Unassembled WGS sequence"/>
</dbReference>
<dbReference type="AlphaFoldDB" id="A0A291E3C0"/>
<proteinExistence type="predicted"/>
<keyword evidence="2" id="KW-0808">Transferase</keyword>
<feature type="domain" description="N-acetyltransferase" evidence="1">
    <location>
        <begin position="8"/>
        <end position="163"/>
    </location>
</feature>
<evidence type="ECO:0000313" key="2">
    <source>
        <dbReference type="EMBL" id="ATF94537.1"/>
    </source>
</evidence>
<accession>A0A291E3C0</accession>
<dbReference type="RefSeq" id="WP_061276958.1">
    <property type="nucleotide sequence ID" value="NZ_CP023525.1"/>
</dbReference>
<dbReference type="EMBL" id="UAVU01000003">
    <property type="protein sequence ID" value="SQA97985.1"/>
    <property type="molecule type" value="Genomic_DNA"/>
</dbReference>
<sequence length="173" mass="19784">MQLESKRLILRPFTLNDTHILCQLANDPWLAKWTQSFSEPFTLKRAEQWLRKTITETEQLMNITLSVRLKNDGALIGAVSVKFPEVDNAEIGYWLGSAHHGKGYCVEAVREVIRFAFSEYNLSRISGHCDCNNQASAQVMIRSGMRLSEQPHPPVIINGKNVSLYTYEVFRQL</sequence>
<evidence type="ECO:0000313" key="3">
    <source>
        <dbReference type="EMBL" id="SQA97985.1"/>
    </source>
</evidence>
<evidence type="ECO:0000313" key="5">
    <source>
        <dbReference type="Proteomes" id="UP000251197"/>
    </source>
</evidence>
<keyword evidence="3" id="KW-0012">Acyltransferase</keyword>
<evidence type="ECO:0000313" key="4">
    <source>
        <dbReference type="Proteomes" id="UP000217979"/>
    </source>
</evidence>